<dbReference type="Proteomes" id="UP001267426">
    <property type="component" value="Unassembled WGS sequence"/>
</dbReference>
<protein>
    <submittedName>
        <fullName evidence="6">SMC-Scp complex subunit ScpB</fullName>
    </submittedName>
</protein>
<keyword evidence="4" id="KW-0131">Cell cycle</keyword>
<dbReference type="Gene3D" id="1.10.10.10">
    <property type="entry name" value="Winged helix-like DNA-binding domain superfamily/Winged helix DNA-binding domain"/>
    <property type="match status" value="2"/>
</dbReference>
<evidence type="ECO:0000256" key="5">
    <source>
        <dbReference type="SAM" id="MobiDB-lite"/>
    </source>
</evidence>
<reference evidence="6 7" key="1">
    <citation type="submission" date="2023-09" db="EMBL/GenBank/DDBJ databases">
        <authorList>
            <person name="Rey-Velasco X."/>
        </authorList>
    </citation>
    <scope>NUCLEOTIDE SEQUENCE [LARGE SCALE GENOMIC DNA]</scope>
    <source>
        <strain evidence="6 7">F394</strain>
    </source>
</reference>
<keyword evidence="1" id="KW-0963">Cytoplasm</keyword>
<evidence type="ECO:0000256" key="4">
    <source>
        <dbReference type="ARBA" id="ARBA00023306"/>
    </source>
</evidence>
<dbReference type="InterPro" id="IPR036390">
    <property type="entry name" value="WH_DNA-bd_sf"/>
</dbReference>
<dbReference type="RefSeq" id="WP_311664796.1">
    <property type="nucleotide sequence ID" value="NZ_JAVRHT010000034.1"/>
</dbReference>
<feature type="region of interest" description="Disordered" evidence="5">
    <location>
        <begin position="203"/>
        <end position="266"/>
    </location>
</feature>
<evidence type="ECO:0000313" key="7">
    <source>
        <dbReference type="Proteomes" id="UP001267426"/>
    </source>
</evidence>
<dbReference type="InterPro" id="IPR036388">
    <property type="entry name" value="WH-like_DNA-bd_sf"/>
</dbReference>
<keyword evidence="7" id="KW-1185">Reference proteome</keyword>
<evidence type="ECO:0000313" key="6">
    <source>
        <dbReference type="EMBL" id="MDT0632679.1"/>
    </source>
</evidence>
<gene>
    <name evidence="6" type="primary">scpB</name>
    <name evidence="6" type="ORF">RM540_13035</name>
</gene>
<evidence type="ECO:0000256" key="2">
    <source>
        <dbReference type="ARBA" id="ARBA00022618"/>
    </source>
</evidence>
<keyword evidence="2" id="KW-0132">Cell division</keyword>
<dbReference type="NCBIfam" id="TIGR00281">
    <property type="entry name" value="SMC-Scp complex subunit ScpB"/>
    <property type="match status" value="1"/>
</dbReference>
<accession>A0ABU3BTR2</accession>
<dbReference type="EMBL" id="JAVRHT010000034">
    <property type="protein sequence ID" value="MDT0632679.1"/>
    <property type="molecule type" value="Genomic_DNA"/>
</dbReference>
<dbReference type="PANTHER" id="PTHR34298">
    <property type="entry name" value="SEGREGATION AND CONDENSATION PROTEIN B"/>
    <property type="match status" value="1"/>
</dbReference>
<dbReference type="InterPro" id="IPR005234">
    <property type="entry name" value="ScpB_csome_segregation"/>
</dbReference>
<dbReference type="PANTHER" id="PTHR34298:SF2">
    <property type="entry name" value="SEGREGATION AND CONDENSATION PROTEIN B"/>
    <property type="match status" value="1"/>
</dbReference>
<sequence length="266" mass="28164">METAPPRYAADTFDQAVEALVFASDVPLRPEDVARVYDEVTGAETSGADVEAAVERLNAAYREGGRAVRVRRWGGGLRLATVSTVAPFVRALFADRDVRRLSRSLLETLAVIAYKQPVTKPEVDHVRGVSSDYALRQLLERDLVEIAGRSDSVGRPLLYATTNAFLDQFGLDGLGALPTPREVNEILGDPAFNRERARLLAELTAPPASGAPGRDEPDAGGSEENGPDAAGPGTGGAETDDLPDAHSAPHHPAPGGRPARGGPDDE</sequence>
<keyword evidence="3" id="KW-0159">Chromosome partition</keyword>
<evidence type="ECO:0000256" key="1">
    <source>
        <dbReference type="ARBA" id="ARBA00022490"/>
    </source>
</evidence>
<name>A0ABU3BTR2_9BACT</name>
<evidence type="ECO:0000256" key="3">
    <source>
        <dbReference type="ARBA" id="ARBA00022829"/>
    </source>
</evidence>
<dbReference type="SUPFAM" id="SSF46785">
    <property type="entry name" value="Winged helix' DNA-binding domain"/>
    <property type="match status" value="2"/>
</dbReference>
<organism evidence="6 7">
    <name type="scientific">Rubrivirga litoralis</name>
    <dbReference type="NCBI Taxonomy" id="3075598"/>
    <lineage>
        <taxon>Bacteria</taxon>
        <taxon>Pseudomonadati</taxon>
        <taxon>Rhodothermota</taxon>
        <taxon>Rhodothermia</taxon>
        <taxon>Rhodothermales</taxon>
        <taxon>Rubricoccaceae</taxon>
        <taxon>Rubrivirga</taxon>
    </lineage>
</organism>
<feature type="compositionally biased region" description="Low complexity" evidence="5">
    <location>
        <begin position="253"/>
        <end position="266"/>
    </location>
</feature>
<comment type="caution">
    <text evidence="6">The sequence shown here is derived from an EMBL/GenBank/DDBJ whole genome shotgun (WGS) entry which is preliminary data.</text>
</comment>
<dbReference type="Pfam" id="PF04079">
    <property type="entry name" value="SMC_ScpB"/>
    <property type="match status" value="1"/>
</dbReference>
<proteinExistence type="predicted"/>